<keyword evidence="8" id="KW-1185">Reference proteome</keyword>
<keyword evidence="4" id="KW-0378">Hydrolase</keyword>
<dbReference type="PANTHER" id="PTHR47967:SF14">
    <property type="entry name" value="EUKARYOTIC ASPARTYL PROTEASE FAMILY PROTEIN"/>
    <property type="match status" value="1"/>
</dbReference>
<dbReference type="SUPFAM" id="SSF50630">
    <property type="entry name" value="Acid proteases"/>
    <property type="match status" value="1"/>
</dbReference>
<evidence type="ECO:0000256" key="3">
    <source>
        <dbReference type="ARBA" id="ARBA00022750"/>
    </source>
</evidence>
<keyword evidence="6" id="KW-0732">Signal</keyword>
<sequence>MAISCCLGLFLLLCAVEIVPPSSANAAPDTASKNPSRLAIRLIHHDSVPSPNWKVGFLAKVSFGKPPVPQLVHVDTGSLLFWIQYIPCTQCFNQSSPVFGPTRSSTYYNLPCDSLDCEHSLGKCNRYKECSYNYSYARGSTIRNLASDVVSFDGRLVVPVRVLGCGHINVNSTRDWQESGVLGLGFALYPSLVVQLGSKFSYCIGNITDPKYPQNQPILSKGSAMEGDSTVLETFQGHYYVNLQGISVGEKMLDIDPQAFKRSPSGEGGVLVDMGSVLTWLKTDGYVPLQNEVQSLLDKQGLRRVKYGHDPAMLCYVGTAEREVSDFPVVALHFDGGVKLNMTAKSFFFQRRPGFFCMAVAESQLSLKGMSLSGTLSQQHHNLG</sequence>
<accession>A0ABM3HBP5</accession>
<protein>
    <submittedName>
        <fullName evidence="9">Aspartic proteinase nepenthesin-1-like</fullName>
    </submittedName>
</protein>
<keyword evidence="5" id="KW-0325">Glycoprotein</keyword>
<evidence type="ECO:0000313" key="9">
    <source>
        <dbReference type="RefSeq" id="XP_048134025.1"/>
    </source>
</evidence>
<organism evidence="8 9">
    <name type="scientific">Rhodamnia argentea</name>
    <dbReference type="NCBI Taxonomy" id="178133"/>
    <lineage>
        <taxon>Eukaryota</taxon>
        <taxon>Viridiplantae</taxon>
        <taxon>Streptophyta</taxon>
        <taxon>Embryophyta</taxon>
        <taxon>Tracheophyta</taxon>
        <taxon>Spermatophyta</taxon>
        <taxon>Magnoliopsida</taxon>
        <taxon>eudicotyledons</taxon>
        <taxon>Gunneridae</taxon>
        <taxon>Pentapetalae</taxon>
        <taxon>rosids</taxon>
        <taxon>malvids</taxon>
        <taxon>Myrtales</taxon>
        <taxon>Myrtaceae</taxon>
        <taxon>Myrtoideae</taxon>
        <taxon>Myrteae</taxon>
        <taxon>Australasian group</taxon>
        <taxon>Rhodamnia</taxon>
    </lineage>
</organism>
<dbReference type="InterPro" id="IPR021109">
    <property type="entry name" value="Peptidase_aspartic_dom_sf"/>
</dbReference>
<dbReference type="PROSITE" id="PS51767">
    <property type="entry name" value="PEPTIDASE_A1"/>
    <property type="match status" value="1"/>
</dbReference>
<feature type="chain" id="PRO_5047472641" evidence="6">
    <location>
        <begin position="27"/>
        <end position="384"/>
    </location>
</feature>
<keyword evidence="2" id="KW-0645">Protease</keyword>
<dbReference type="GeneID" id="125314835"/>
<dbReference type="Gene3D" id="2.40.70.10">
    <property type="entry name" value="Acid Proteases"/>
    <property type="match status" value="2"/>
</dbReference>
<evidence type="ECO:0000313" key="8">
    <source>
        <dbReference type="Proteomes" id="UP000827889"/>
    </source>
</evidence>
<name>A0ABM3HBP5_9MYRT</name>
<comment type="similarity">
    <text evidence="1">Belongs to the peptidase A1 family.</text>
</comment>
<evidence type="ECO:0000256" key="4">
    <source>
        <dbReference type="ARBA" id="ARBA00022801"/>
    </source>
</evidence>
<dbReference type="InterPro" id="IPR051708">
    <property type="entry name" value="Plant_Aspart_Prot_A1"/>
</dbReference>
<feature type="signal peptide" evidence="6">
    <location>
        <begin position="1"/>
        <end position="26"/>
    </location>
</feature>
<dbReference type="InterPro" id="IPR034161">
    <property type="entry name" value="Pepsin-like_plant"/>
</dbReference>
<evidence type="ECO:0000256" key="2">
    <source>
        <dbReference type="ARBA" id="ARBA00022670"/>
    </source>
</evidence>
<dbReference type="RefSeq" id="XP_048134025.1">
    <property type="nucleotide sequence ID" value="XM_048278068.1"/>
</dbReference>
<dbReference type="InterPro" id="IPR032861">
    <property type="entry name" value="TAXi_N"/>
</dbReference>
<dbReference type="InterPro" id="IPR033121">
    <property type="entry name" value="PEPTIDASE_A1"/>
</dbReference>
<proteinExistence type="inferred from homology"/>
<reference evidence="9" key="1">
    <citation type="submission" date="2025-08" db="UniProtKB">
        <authorList>
            <consortium name="RefSeq"/>
        </authorList>
    </citation>
    <scope>IDENTIFICATION</scope>
    <source>
        <tissue evidence="9">Leaf</tissue>
    </source>
</reference>
<dbReference type="CDD" id="cd05476">
    <property type="entry name" value="pepsin_A_like_plant"/>
    <property type="match status" value="1"/>
</dbReference>
<keyword evidence="3" id="KW-0064">Aspartyl protease</keyword>
<evidence type="ECO:0000256" key="5">
    <source>
        <dbReference type="ARBA" id="ARBA00023180"/>
    </source>
</evidence>
<dbReference type="PANTHER" id="PTHR47967">
    <property type="entry name" value="OS07G0603500 PROTEIN-RELATED"/>
    <property type="match status" value="1"/>
</dbReference>
<evidence type="ECO:0000256" key="1">
    <source>
        <dbReference type="ARBA" id="ARBA00007447"/>
    </source>
</evidence>
<evidence type="ECO:0000259" key="7">
    <source>
        <dbReference type="PROSITE" id="PS51767"/>
    </source>
</evidence>
<dbReference type="Pfam" id="PF14543">
    <property type="entry name" value="TAXi_N"/>
    <property type="match status" value="1"/>
</dbReference>
<gene>
    <name evidence="9" type="primary">LOC125314835</name>
</gene>
<dbReference type="InterPro" id="IPR032799">
    <property type="entry name" value="TAXi_C"/>
</dbReference>
<evidence type="ECO:0000256" key="6">
    <source>
        <dbReference type="SAM" id="SignalP"/>
    </source>
</evidence>
<dbReference type="Pfam" id="PF14541">
    <property type="entry name" value="TAXi_C"/>
    <property type="match status" value="1"/>
</dbReference>
<feature type="domain" description="Peptidase A1" evidence="7">
    <location>
        <begin position="57"/>
        <end position="384"/>
    </location>
</feature>
<dbReference type="Proteomes" id="UP000827889">
    <property type="component" value="Chromosome 4"/>
</dbReference>